<dbReference type="Proteomes" id="UP000696485">
    <property type="component" value="Unassembled WGS sequence"/>
</dbReference>
<gene>
    <name evidence="2" type="ORF">BG006_004857</name>
</gene>
<comment type="caution">
    <text evidence="2">The sequence shown here is derived from an EMBL/GenBank/DDBJ whole genome shotgun (WGS) entry which is preliminary data.</text>
</comment>
<sequence>TTRQTLLCFSGFASAASSKDGTNLTDTAIPTIRDTLNSKQPERRNRPPFKEIAAGASCMSLFPANSDFEHLMVVVTAEGEGFIFDWVRNRHVARLSTATTQEEDSVIEKSKKQKGVSAATTAHAGNSPPNTGFSVPTVSTTGASAKDKNLYHWGVQVNWAIEQPDVEGARGPRNRGNFRIVTMADGTNKEWQSSYWHVDETILRWTTSPNLGKRAKNPVEDLPRPLSPGLESKFLNMAVRGSEEADESTTNDENYDVQPAAKMPRIMDEDERFRQQAMESASAVAGMIGSCGAQMAVRIGRGETPKDVLAPGQHLIESMTTFSQSDRDAAKTLPALLTKNRYFVLQTTGLSLESFKMVKVGVERDSVHPYLLENTSIFKENKDDVSTSKDDHLPGNVSDASSSSSSSSSDLEASSSSSSSTSSPEPPTGMELHPEANAADKSLLFIAYLIWDHYRIALTSQYGLCLIDMDKEHMGDVEGPHQEWVTILPDSKDDPLVDIATIDDCLFITRKFSHEIWPFRSVLRKAGIC</sequence>
<feature type="region of interest" description="Disordered" evidence="1">
    <location>
        <begin position="382"/>
        <end position="433"/>
    </location>
</feature>
<evidence type="ECO:0000256" key="1">
    <source>
        <dbReference type="SAM" id="MobiDB-lite"/>
    </source>
</evidence>
<accession>A0A9P5VQW8</accession>
<protein>
    <submittedName>
        <fullName evidence="2">Uncharacterized protein</fullName>
    </submittedName>
</protein>
<name>A0A9P5VQW8_9FUNG</name>
<evidence type="ECO:0000313" key="3">
    <source>
        <dbReference type="Proteomes" id="UP000696485"/>
    </source>
</evidence>
<dbReference type="AlphaFoldDB" id="A0A9P5VQW8"/>
<proteinExistence type="predicted"/>
<keyword evidence="3" id="KW-1185">Reference proteome</keyword>
<reference evidence="2" key="1">
    <citation type="journal article" date="2020" name="Fungal Divers.">
        <title>Resolving the Mortierellaceae phylogeny through synthesis of multi-gene phylogenetics and phylogenomics.</title>
        <authorList>
            <person name="Vandepol N."/>
            <person name="Liber J."/>
            <person name="Desiro A."/>
            <person name="Na H."/>
            <person name="Kennedy M."/>
            <person name="Barry K."/>
            <person name="Grigoriev I.V."/>
            <person name="Miller A.N."/>
            <person name="O'Donnell K."/>
            <person name="Stajich J.E."/>
            <person name="Bonito G."/>
        </authorList>
    </citation>
    <scope>NUCLEOTIDE SEQUENCE</scope>
    <source>
        <strain evidence="2">NVP1</strain>
    </source>
</reference>
<feature type="non-terminal residue" evidence="2">
    <location>
        <position position="529"/>
    </location>
</feature>
<dbReference type="EMBL" id="JAAAUY010000027">
    <property type="protein sequence ID" value="KAF9337422.1"/>
    <property type="molecule type" value="Genomic_DNA"/>
</dbReference>
<evidence type="ECO:0000313" key="2">
    <source>
        <dbReference type="EMBL" id="KAF9337422.1"/>
    </source>
</evidence>
<feature type="compositionally biased region" description="Low complexity" evidence="1">
    <location>
        <begin position="398"/>
        <end position="423"/>
    </location>
</feature>
<organism evidence="2 3">
    <name type="scientific">Podila minutissima</name>
    <dbReference type="NCBI Taxonomy" id="64525"/>
    <lineage>
        <taxon>Eukaryota</taxon>
        <taxon>Fungi</taxon>
        <taxon>Fungi incertae sedis</taxon>
        <taxon>Mucoromycota</taxon>
        <taxon>Mortierellomycotina</taxon>
        <taxon>Mortierellomycetes</taxon>
        <taxon>Mortierellales</taxon>
        <taxon>Mortierellaceae</taxon>
        <taxon>Podila</taxon>
    </lineage>
</organism>
<feature type="compositionally biased region" description="Basic and acidic residues" evidence="1">
    <location>
        <begin position="382"/>
        <end position="393"/>
    </location>
</feature>
<feature type="region of interest" description="Disordered" evidence="1">
    <location>
        <begin position="104"/>
        <end position="134"/>
    </location>
</feature>
<feature type="compositionally biased region" description="Polar residues" evidence="1">
    <location>
        <begin position="118"/>
        <end position="134"/>
    </location>
</feature>